<dbReference type="CDD" id="cd16917">
    <property type="entry name" value="HATPase_UhpB-NarQ-NarX-like"/>
    <property type="match status" value="1"/>
</dbReference>
<evidence type="ECO:0000256" key="8">
    <source>
        <dbReference type="ARBA" id="ARBA00022840"/>
    </source>
</evidence>
<dbReference type="PANTHER" id="PTHR24421">
    <property type="entry name" value="NITRATE/NITRITE SENSOR PROTEIN NARX-RELATED"/>
    <property type="match status" value="1"/>
</dbReference>
<proteinExistence type="predicted"/>
<evidence type="ECO:0000259" key="11">
    <source>
        <dbReference type="PROSITE" id="PS50109"/>
    </source>
</evidence>
<dbReference type="Gene3D" id="6.10.340.10">
    <property type="match status" value="1"/>
</dbReference>
<dbReference type="PROSITE" id="PS50109">
    <property type="entry name" value="HIS_KIN"/>
    <property type="match status" value="1"/>
</dbReference>
<evidence type="ECO:0000256" key="2">
    <source>
        <dbReference type="ARBA" id="ARBA00004370"/>
    </source>
</evidence>
<evidence type="ECO:0000256" key="5">
    <source>
        <dbReference type="ARBA" id="ARBA00022679"/>
    </source>
</evidence>
<dbReference type="Pfam" id="PF02518">
    <property type="entry name" value="HATPase_c"/>
    <property type="match status" value="1"/>
</dbReference>
<sequence>MSPPGKALANGTSARAARPARLELRWRLSLAIGLLLTAALAGAALVAVGNARVAVSREVDTSLRSATASLDLTLSLIRDLDDIEVERVLAKWVAGFTGARHLCVSLDTRSAPRDRCAFPEAPLGVPGWFVQGAEFSEPPVLREIPLTEKTMRVHLEADPRDELREAWVDVRSLLLVIGALAFAVNLCVFLTISFALRPLERLVRAMDQIGRGQRATELPRSGPPEVRLLSEKLGELEDRIARGREQVRSLHLRNLDLQEDERRMVARELHDEIGQHVTAIEMETIRVARMAPEEQVQREVRLQQLRASVAEIHRISRRLVGRLRPPSIESLGLVGALDGLLDRWREDHPDIALGAELDPGCDRMPGDRAVHLYRIVQESLSNAARHARAKTIGVRVMLEGAAVKLRVGDDGCGFDAQGSYRGYGLAGMRERAEALSGTFTVVSKAGAGTVIEAEFPIA</sequence>
<name>A0A4R7NZG8_9GAMM</name>
<evidence type="ECO:0000256" key="7">
    <source>
        <dbReference type="ARBA" id="ARBA00022777"/>
    </source>
</evidence>
<dbReference type="Gene3D" id="3.30.565.10">
    <property type="entry name" value="Histidine kinase-like ATPase, C-terminal domain"/>
    <property type="match status" value="1"/>
</dbReference>
<evidence type="ECO:0000256" key="3">
    <source>
        <dbReference type="ARBA" id="ARBA00012438"/>
    </source>
</evidence>
<evidence type="ECO:0000256" key="9">
    <source>
        <dbReference type="ARBA" id="ARBA00023012"/>
    </source>
</evidence>
<keyword evidence="14" id="KW-1185">Reference proteome</keyword>
<dbReference type="InterPro" id="IPR003660">
    <property type="entry name" value="HAMP_dom"/>
</dbReference>
<comment type="subcellular location">
    <subcellularLocation>
        <location evidence="2">Membrane</location>
    </subcellularLocation>
</comment>
<feature type="domain" description="Histidine kinase" evidence="11">
    <location>
        <begin position="264"/>
        <end position="458"/>
    </location>
</feature>
<keyword evidence="6" id="KW-0547">Nucleotide-binding</keyword>
<dbReference type="Proteomes" id="UP000295341">
    <property type="component" value="Unassembled WGS sequence"/>
</dbReference>
<evidence type="ECO:0000259" key="12">
    <source>
        <dbReference type="PROSITE" id="PS50885"/>
    </source>
</evidence>
<dbReference type="OrthoDB" id="9797605at2"/>
<comment type="caution">
    <text evidence="13">The sequence shown here is derived from an EMBL/GenBank/DDBJ whole genome shotgun (WGS) entry which is preliminary data.</text>
</comment>
<keyword evidence="7 13" id="KW-0418">Kinase</keyword>
<dbReference type="GO" id="GO:0005524">
    <property type="term" value="F:ATP binding"/>
    <property type="evidence" value="ECO:0007669"/>
    <property type="project" value="UniProtKB-KW"/>
</dbReference>
<dbReference type="Gene3D" id="1.20.5.1930">
    <property type="match status" value="1"/>
</dbReference>
<dbReference type="InterPro" id="IPR036890">
    <property type="entry name" value="HATPase_C_sf"/>
</dbReference>
<keyword evidence="5" id="KW-0808">Transferase</keyword>
<dbReference type="GO" id="GO:0046983">
    <property type="term" value="F:protein dimerization activity"/>
    <property type="evidence" value="ECO:0007669"/>
    <property type="project" value="InterPro"/>
</dbReference>
<keyword evidence="10" id="KW-1133">Transmembrane helix</keyword>
<feature type="transmembrane region" description="Helical" evidence="10">
    <location>
        <begin position="173"/>
        <end position="196"/>
    </location>
</feature>
<dbReference type="RefSeq" id="WP_133882932.1">
    <property type="nucleotide sequence ID" value="NZ_MWIN01000007.1"/>
</dbReference>
<evidence type="ECO:0000256" key="4">
    <source>
        <dbReference type="ARBA" id="ARBA00022553"/>
    </source>
</evidence>
<feature type="domain" description="HAMP" evidence="12">
    <location>
        <begin position="193"/>
        <end position="245"/>
    </location>
</feature>
<dbReference type="InterPro" id="IPR011712">
    <property type="entry name" value="Sig_transdc_His_kin_sub3_dim/P"/>
</dbReference>
<dbReference type="InterPro" id="IPR005467">
    <property type="entry name" value="His_kinase_dom"/>
</dbReference>
<dbReference type="SUPFAM" id="SSF55874">
    <property type="entry name" value="ATPase domain of HSP90 chaperone/DNA topoisomerase II/histidine kinase"/>
    <property type="match status" value="1"/>
</dbReference>
<dbReference type="AlphaFoldDB" id="A0A4R7NZG8"/>
<dbReference type="GO" id="GO:0000155">
    <property type="term" value="F:phosphorelay sensor kinase activity"/>
    <property type="evidence" value="ECO:0007669"/>
    <property type="project" value="InterPro"/>
</dbReference>
<keyword evidence="9" id="KW-0902">Two-component regulatory system</keyword>
<accession>A0A4R7NZG8</accession>
<feature type="transmembrane region" description="Helical" evidence="10">
    <location>
        <begin position="28"/>
        <end position="48"/>
    </location>
</feature>
<gene>
    <name evidence="13" type="ORF">DFR24_3794</name>
</gene>
<dbReference type="EC" id="2.7.13.3" evidence="3"/>
<comment type="catalytic activity">
    <reaction evidence="1">
        <text>ATP + protein L-histidine = ADP + protein N-phospho-L-histidine.</text>
        <dbReference type="EC" id="2.7.13.3"/>
    </reaction>
</comment>
<protein>
    <recommendedName>
        <fullName evidence="3">histidine kinase</fullName>
        <ecNumber evidence="3">2.7.13.3</ecNumber>
    </recommendedName>
</protein>
<evidence type="ECO:0000256" key="6">
    <source>
        <dbReference type="ARBA" id="ARBA00022741"/>
    </source>
</evidence>
<organism evidence="13 14">
    <name type="scientific">Panacagrimonas perspica</name>
    <dbReference type="NCBI Taxonomy" id="381431"/>
    <lineage>
        <taxon>Bacteria</taxon>
        <taxon>Pseudomonadati</taxon>
        <taxon>Pseudomonadota</taxon>
        <taxon>Gammaproteobacteria</taxon>
        <taxon>Nevskiales</taxon>
        <taxon>Nevskiaceae</taxon>
        <taxon>Panacagrimonas</taxon>
    </lineage>
</organism>
<keyword evidence="10" id="KW-0812">Transmembrane</keyword>
<evidence type="ECO:0000256" key="10">
    <source>
        <dbReference type="SAM" id="Phobius"/>
    </source>
</evidence>
<dbReference type="PANTHER" id="PTHR24421:SF10">
    <property type="entry name" value="NITRATE_NITRITE SENSOR PROTEIN NARQ"/>
    <property type="match status" value="1"/>
</dbReference>
<dbReference type="PROSITE" id="PS50885">
    <property type="entry name" value="HAMP"/>
    <property type="match status" value="1"/>
</dbReference>
<dbReference type="GO" id="GO:0016020">
    <property type="term" value="C:membrane"/>
    <property type="evidence" value="ECO:0007669"/>
    <property type="project" value="UniProtKB-SubCell"/>
</dbReference>
<dbReference type="SMART" id="SM00387">
    <property type="entry name" value="HATPase_c"/>
    <property type="match status" value="1"/>
</dbReference>
<keyword evidence="8" id="KW-0067">ATP-binding</keyword>
<evidence type="ECO:0000256" key="1">
    <source>
        <dbReference type="ARBA" id="ARBA00000085"/>
    </source>
</evidence>
<dbReference type="InterPro" id="IPR050482">
    <property type="entry name" value="Sensor_HK_TwoCompSys"/>
</dbReference>
<dbReference type="Pfam" id="PF07730">
    <property type="entry name" value="HisKA_3"/>
    <property type="match status" value="1"/>
</dbReference>
<keyword evidence="10" id="KW-0472">Membrane</keyword>
<evidence type="ECO:0000313" key="13">
    <source>
        <dbReference type="EMBL" id="TDU26764.1"/>
    </source>
</evidence>
<reference evidence="13 14" key="1">
    <citation type="submission" date="2019-03" db="EMBL/GenBank/DDBJ databases">
        <title>Genomic Encyclopedia of Type Strains, Phase IV (KMG-IV): sequencing the most valuable type-strain genomes for metagenomic binning, comparative biology and taxonomic classification.</title>
        <authorList>
            <person name="Goeker M."/>
        </authorList>
    </citation>
    <scope>NUCLEOTIDE SEQUENCE [LARGE SCALE GENOMIC DNA]</scope>
    <source>
        <strain evidence="13 14">DSM 26377</strain>
    </source>
</reference>
<dbReference type="InterPro" id="IPR003594">
    <property type="entry name" value="HATPase_dom"/>
</dbReference>
<evidence type="ECO:0000313" key="14">
    <source>
        <dbReference type="Proteomes" id="UP000295341"/>
    </source>
</evidence>
<keyword evidence="4" id="KW-0597">Phosphoprotein</keyword>
<dbReference type="EMBL" id="SOBT01000010">
    <property type="protein sequence ID" value="TDU26764.1"/>
    <property type="molecule type" value="Genomic_DNA"/>
</dbReference>